<evidence type="ECO:0000256" key="2">
    <source>
        <dbReference type="ARBA" id="ARBA00008143"/>
    </source>
</evidence>
<dbReference type="AlphaFoldDB" id="A0A4Q8D1W0"/>
<evidence type="ECO:0000256" key="12">
    <source>
        <dbReference type="RuleBase" id="RU003357"/>
    </source>
</evidence>
<proteinExistence type="inferred from homology"/>
<accession>A0A4Q8D1W0</accession>
<sequence length="620" mass="67865">MDKAIPITALAFAASVSMTAYAQTSETTRLDPIIVSGGISPVTADEYGRSNTILTRRDIEERGYATVQQALEGQPGISINGTSPNDRQVRIRGGEANQTLILVDGVRVDAGVTNGYNLRSLNLGSVDRIEVLRGPQSVPFGTGASSGVINIVTREAGQGTVFGAEAEVGEGHRESAYVTHGDGRKTFSFTASKLYDEGYDFSGEGGEKDSTRWETVTSKGEYDLTDSLTVGFNTRIASGNYDYDDTDSGAKSASGYVVDDPSKGDEVLERFGSLYLEKAMLGQALVHRIRLDRTSNQSSSVTDKQTELLNYRLQYGLDERAVDQSDHLLSMLVERKTDSEDASSNERENESVALEYNGFLSPDLGLQAGARFDESDQFDDALSWNAALSYDATARLRFHGSVGRAVVYPTFLQVYGGTFLIGGVPARYVGNENLEAETNTGFDVGFEYTVGERSNIGLIYFNDALENEITTNSNLEYVNSEGDSDRRGVELTGRLGLTDEFSLRGSYIYTESRNDDDQTEARRPENEINLGVRYGPSEIPLTLDADLRYVDNLLDVEGFGSFEPKELPSFTTVNFAAEYSLTDNVDLTARITNAFDEDYQEVWGYATRGRAGFVGVRTTW</sequence>
<evidence type="ECO:0000256" key="11">
    <source>
        <dbReference type="PROSITE-ProRule" id="PRU01360"/>
    </source>
</evidence>
<evidence type="ECO:0000256" key="10">
    <source>
        <dbReference type="ARBA" id="ARBA00023237"/>
    </source>
</evidence>
<keyword evidence="5 11" id="KW-0812">Transmembrane</keyword>
<dbReference type="OrthoDB" id="9815954at2"/>
<evidence type="ECO:0000256" key="5">
    <source>
        <dbReference type="ARBA" id="ARBA00022692"/>
    </source>
</evidence>
<dbReference type="EMBL" id="SHLI01000001">
    <property type="protein sequence ID" value="RZU99338.1"/>
    <property type="molecule type" value="Genomic_DNA"/>
</dbReference>
<dbReference type="InterPro" id="IPR039426">
    <property type="entry name" value="TonB-dep_rcpt-like"/>
</dbReference>
<evidence type="ECO:0000259" key="15">
    <source>
        <dbReference type="Pfam" id="PF07715"/>
    </source>
</evidence>
<keyword evidence="4 11" id="KW-1134">Transmembrane beta strand</keyword>
<dbReference type="Gene3D" id="2.40.170.20">
    <property type="entry name" value="TonB-dependent receptor, beta-barrel domain"/>
    <property type="match status" value="1"/>
</dbReference>
<evidence type="ECO:0000259" key="14">
    <source>
        <dbReference type="Pfam" id="PF00593"/>
    </source>
</evidence>
<keyword evidence="17" id="KW-1185">Reference proteome</keyword>
<feature type="signal peptide" evidence="13">
    <location>
        <begin position="1"/>
        <end position="22"/>
    </location>
</feature>
<evidence type="ECO:0000256" key="9">
    <source>
        <dbReference type="ARBA" id="ARBA00023170"/>
    </source>
</evidence>
<dbReference type="PROSITE" id="PS52016">
    <property type="entry name" value="TONB_DEPENDENT_REC_3"/>
    <property type="match status" value="1"/>
</dbReference>
<dbReference type="PANTHER" id="PTHR30069:SF29">
    <property type="entry name" value="HEMOGLOBIN AND HEMOGLOBIN-HAPTOGLOBIN-BINDING PROTEIN 1-RELATED"/>
    <property type="match status" value="1"/>
</dbReference>
<name>A0A4Q8D1W0_9GAMM</name>
<gene>
    <name evidence="16" type="ORF">EV698_1624</name>
</gene>
<dbReference type="GO" id="GO:0044718">
    <property type="term" value="P:siderophore transmembrane transport"/>
    <property type="evidence" value="ECO:0007669"/>
    <property type="project" value="TreeGrafter"/>
</dbReference>
<evidence type="ECO:0000313" key="17">
    <source>
        <dbReference type="Proteomes" id="UP000292298"/>
    </source>
</evidence>
<comment type="caution">
    <text evidence="16">The sequence shown here is derived from an EMBL/GenBank/DDBJ whole genome shotgun (WGS) entry which is preliminary data.</text>
</comment>
<dbReference type="InterPro" id="IPR000531">
    <property type="entry name" value="Beta-barrel_TonB"/>
</dbReference>
<evidence type="ECO:0000313" key="16">
    <source>
        <dbReference type="EMBL" id="RZU99338.1"/>
    </source>
</evidence>
<dbReference type="InterPro" id="IPR036942">
    <property type="entry name" value="Beta-barrel_TonB_sf"/>
</dbReference>
<keyword evidence="8 11" id="KW-0472">Membrane</keyword>
<keyword evidence="9" id="KW-0675">Receptor</keyword>
<keyword evidence="10 11" id="KW-0998">Cell outer membrane</keyword>
<reference evidence="16 17" key="1">
    <citation type="submission" date="2019-02" db="EMBL/GenBank/DDBJ databases">
        <title>Genomic Encyclopedia of Type Strains, Phase IV (KMG-IV): sequencing the most valuable type-strain genomes for metagenomic binning, comparative biology and taxonomic classification.</title>
        <authorList>
            <person name="Goeker M."/>
        </authorList>
    </citation>
    <scope>NUCLEOTIDE SEQUENCE [LARGE SCALE GENOMIC DNA]</scope>
    <source>
        <strain evidence="16 17">DSM 21056</strain>
    </source>
</reference>
<comment type="subcellular location">
    <subcellularLocation>
        <location evidence="1 11">Cell outer membrane</location>
        <topology evidence="1 11">Multi-pass membrane protein</topology>
    </subcellularLocation>
</comment>
<dbReference type="GO" id="GO:0009279">
    <property type="term" value="C:cell outer membrane"/>
    <property type="evidence" value="ECO:0007669"/>
    <property type="project" value="UniProtKB-SubCell"/>
</dbReference>
<dbReference type="Pfam" id="PF07715">
    <property type="entry name" value="Plug"/>
    <property type="match status" value="1"/>
</dbReference>
<keyword evidence="3 11" id="KW-0813">Transport</keyword>
<keyword evidence="6 13" id="KW-0732">Signal</keyword>
<evidence type="ECO:0000256" key="1">
    <source>
        <dbReference type="ARBA" id="ARBA00004571"/>
    </source>
</evidence>
<dbReference type="Proteomes" id="UP000292298">
    <property type="component" value="Unassembled WGS sequence"/>
</dbReference>
<feature type="domain" description="TonB-dependent receptor-like beta-barrel" evidence="14">
    <location>
        <begin position="185"/>
        <end position="593"/>
    </location>
</feature>
<evidence type="ECO:0000256" key="6">
    <source>
        <dbReference type="ARBA" id="ARBA00022729"/>
    </source>
</evidence>
<keyword evidence="7 12" id="KW-0798">TonB box</keyword>
<dbReference type="InterPro" id="IPR012910">
    <property type="entry name" value="Plug_dom"/>
</dbReference>
<evidence type="ECO:0000256" key="7">
    <source>
        <dbReference type="ARBA" id="ARBA00023077"/>
    </source>
</evidence>
<dbReference type="InterPro" id="IPR037066">
    <property type="entry name" value="Plug_dom_sf"/>
</dbReference>
<dbReference type="SUPFAM" id="SSF56935">
    <property type="entry name" value="Porins"/>
    <property type="match status" value="1"/>
</dbReference>
<protein>
    <submittedName>
        <fullName evidence="16">Vitamin B12 transporter</fullName>
    </submittedName>
</protein>
<dbReference type="RefSeq" id="WP_130503582.1">
    <property type="nucleotide sequence ID" value="NZ_SHLI01000001.1"/>
</dbReference>
<dbReference type="CDD" id="cd01347">
    <property type="entry name" value="ligand_gated_channel"/>
    <property type="match status" value="1"/>
</dbReference>
<evidence type="ECO:0000256" key="4">
    <source>
        <dbReference type="ARBA" id="ARBA00022452"/>
    </source>
</evidence>
<dbReference type="Gene3D" id="2.170.130.10">
    <property type="entry name" value="TonB-dependent receptor, plug domain"/>
    <property type="match status" value="1"/>
</dbReference>
<dbReference type="PANTHER" id="PTHR30069">
    <property type="entry name" value="TONB-DEPENDENT OUTER MEMBRANE RECEPTOR"/>
    <property type="match status" value="1"/>
</dbReference>
<comment type="similarity">
    <text evidence="2">Belongs to the TonB-dependent receptor family. Hemoglobin/haptoglobin binding protein subfamily.</text>
</comment>
<dbReference type="GO" id="GO:0015344">
    <property type="term" value="F:siderophore uptake transmembrane transporter activity"/>
    <property type="evidence" value="ECO:0007669"/>
    <property type="project" value="TreeGrafter"/>
</dbReference>
<evidence type="ECO:0000256" key="13">
    <source>
        <dbReference type="SAM" id="SignalP"/>
    </source>
</evidence>
<feature type="chain" id="PRO_5020588431" evidence="13">
    <location>
        <begin position="23"/>
        <end position="620"/>
    </location>
</feature>
<evidence type="ECO:0000256" key="8">
    <source>
        <dbReference type="ARBA" id="ARBA00023136"/>
    </source>
</evidence>
<organism evidence="16 17">
    <name type="scientific">Spiribacter vilamensis</name>
    <dbReference type="NCBI Taxonomy" id="531306"/>
    <lineage>
        <taxon>Bacteria</taxon>
        <taxon>Pseudomonadati</taxon>
        <taxon>Pseudomonadota</taxon>
        <taxon>Gammaproteobacteria</taxon>
        <taxon>Chromatiales</taxon>
        <taxon>Ectothiorhodospiraceae</taxon>
        <taxon>Spiribacter</taxon>
    </lineage>
</organism>
<feature type="domain" description="TonB-dependent receptor plug" evidence="15">
    <location>
        <begin position="48"/>
        <end position="148"/>
    </location>
</feature>
<dbReference type="Pfam" id="PF00593">
    <property type="entry name" value="TonB_dep_Rec_b-barrel"/>
    <property type="match status" value="1"/>
</dbReference>
<evidence type="ECO:0000256" key="3">
    <source>
        <dbReference type="ARBA" id="ARBA00022448"/>
    </source>
</evidence>